<reference evidence="1 2" key="1">
    <citation type="submission" date="2022-05" db="EMBL/GenBank/DDBJ databases">
        <authorList>
            <consortium name="Genoscope - CEA"/>
            <person name="William W."/>
        </authorList>
    </citation>
    <scope>NUCLEOTIDE SEQUENCE [LARGE SCALE GENOMIC DNA]</scope>
</reference>
<sequence>MTIPMGCLSLNAYGRRKLPNNPASLEDLTERLEEETVTAAVNEESVDREESIALVENKTIIYCLQKRAIEQNLKRTSSKVKTHLYASDPDNCLIFNYEFTAEVKKHLVLGTVWEVRFTDEDFHIDLNQELYEECLECTRGV</sequence>
<keyword evidence="2" id="KW-1185">Reference proteome</keyword>
<name>A0ABN8PHT6_9CNID</name>
<dbReference type="Proteomes" id="UP001159405">
    <property type="component" value="Unassembled WGS sequence"/>
</dbReference>
<protein>
    <submittedName>
        <fullName evidence="1">Uncharacterized protein</fullName>
    </submittedName>
</protein>
<gene>
    <name evidence="1" type="ORF">PLOB_00043198</name>
</gene>
<organism evidence="1 2">
    <name type="scientific">Porites lobata</name>
    <dbReference type="NCBI Taxonomy" id="104759"/>
    <lineage>
        <taxon>Eukaryota</taxon>
        <taxon>Metazoa</taxon>
        <taxon>Cnidaria</taxon>
        <taxon>Anthozoa</taxon>
        <taxon>Hexacorallia</taxon>
        <taxon>Scleractinia</taxon>
        <taxon>Fungiina</taxon>
        <taxon>Poritidae</taxon>
        <taxon>Porites</taxon>
    </lineage>
</organism>
<evidence type="ECO:0000313" key="2">
    <source>
        <dbReference type="Proteomes" id="UP001159405"/>
    </source>
</evidence>
<evidence type="ECO:0000313" key="1">
    <source>
        <dbReference type="EMBL" id="CAH3143045.1"/>
    </source>
</evidence>
<accession>A0ABN8PHT6</accession>
<dbReference type="EMBL" id="CALNXK010000070">
    <property type="protein sequence ID" value="CAH3143045.1"/>
    <property type="molecule type" value="Genomic_DNA"/>
</dbReference>
<comment type="caution">
    <text evidence="1">The sequence shown here is derived from an EMBL/GenBank/DDBJ whole genome shotgun (WGS) entry which is preliminary data.</text>
</comment>
<proteinExistence type="predicted"/>